<name>A0A1J7J623_9PEZI</name>
<accession>A0A1J7J623</accession>
<dbReference type="InParanoid" id="A0A1J7J623"/>
<dbReference type="Pfam" id="PF21762">
    <property type="entry name" value="DEDDh_C"/>
    <property type="match status" value="1"/>
</dbReference>
<dbReference type="InterPro" id="IPR048519">
    <property type="entry name" value="Gfd2/YDR514C-like_C"/>
</dbReference>
<reference evidence="2 3" key="1">
    <citation type="submission" date="2016-10" db="EMBL/GenBank/DDBJ databases">
        <title>Draft genome sequence of Coniochaeta ligniaria NRRL30616, a lignocellulolytic fungus for bioabatement of inhibitors in plant biomass hydrolysates.</title>
        <authorList>
            <consortium name="DOE Joint Genome Institute"/>
            <person name="Jimenez D.J."/>
            <person name="Hector R.E."/>
            <person name="Riley R."/>
            <person name="Sun H."/>
            <person name="Grigoriev I.V."/>
            <person name="Van Elsas J.D."/>
            <person name="Nichols N.N."/>
        </authorList>
    </citation>
    <scope>NUCLEOTIDE SEQUENCE [LARGE SCALE GENOMIC DNA]</scope>
    <source>
        <strain evidence="2 3">NRRL 30616</strain>
    </source>
</reference>
<dbReference type="Gene3D" id="3.30.420.10">
    <property type="entry name" value="Ribonuclease H-like superfamily/Ribonuclease H"/>
    <property type="match status" value="1"/>
</dbReference>
<evidence type="ECO:0000313" key="3">
    <source>
        <dbReference type="Proteomes" id="UP000182658"/>
    </source>
</evidence>
<keyword evidence="3" id="KW-1185">Reference proteome</keyword>
<sequence length="272" mass="30166">MPIIKLGHGQVSLAHRGGLDVLQSLLGFHGVPSDILLISVDLEVDRGERDKPVSHPDFPAIKEVGLAVLDTRRVADASIPAGQYICTQQFSSSNSFSDFLDCDITDFRECVFCETLYVEAATLADTINETFQVRDEHTPDSFRSIAIIGHSPVSDLRILCRIGVDVTKTTNVVAILDTHLMSQGLVGLNPLLQGFSLASLLEAFHLPFRRNELHNAGNDATYTLHLALAFVLLKTKEERRQIPINVYWPYAYERSWTERSLLGPNGRLLGNL</sequence>
<dbReference type="Proteomes" id="UP000182658">
    <property type="component" value="Unassembled WGS sequence"/>
</dbReference>
<dbReference type="PANTHER" id="PTHR28083:SF1">
    <property type="entry name" value="GOOD FOR FULL DBP5 ACTIVITY PROTEIN 2"/>
    <property type="match status" value="1"/>
</dbReference>
<gene>
    <name evidence="2" type="ORF">CONLIGDRAFT_46726</name>
</gene>
<dbReference type="AlphaFoldDB" id="A0A1J7J623"/>
<dbReference type="OrthoDB" id="5953249at2759"/>
<evidence type="ECO:0000313" key="2">
    <source>
        <dbReference type="EMBL" id="OIW35230.1"/>
    </source>
</evidence>
<dbReference type="GO" id="GO:0003676">
    <property type="term" value="F:nucleic acid binding"/>
    <property type="evidence" value="ECO:0007669"/>
    <property type="project" value="InterPro"/>
</dbReference>
<dbReference type="InterPro" id="IPR040151">
    <property type="entry name" value="Gfd2/YDR514C-like"/>
</dbReference>
<feature type="domain" description="Gfd2/YDR514C-like C-terminal" evidence="1">
    <location>
        <begin position="60"/>
        <end position="229"/>
    </location>
</feature>
<evidence type="ECO:0000259" key="1">
    <source>
        <dbReference type="Pfam" id="PF21762"/>
    </source>
</evidence>
<dbReference type="InterPro" id="IPR012337">
    <property type="entry name" value="RNaseH-like_sf"/>
</dbReference>
<proteinExistence type="predicted"/>
<dbReference type="STRING" id="1408157.A0A1J7J623"/>
<organism evidence="2 3">
    <name type="scientific">Coniochaeta ligniaria NRRL 30616</name>
    <dbReference type="NCBI Taxonomy" id="1408157"/>
    <lineage>
        <taxon>Eukaryota</taxon>
        <taxon>Fungi</taxon>
        <taxon>Dikarya</taxon>
        <taxon>Ascomycota</taxon>
        <taxon>Pezizomycotina</taxon>
        <taxon>Sordariomycetes</taxon>
        <taxon>Sordariomycetidae</taxon>
        <taxon>Coniochaetales</taxon>
        <taxon>Coniochaetaceae</taxon>
        <taxon>Coniochaeta</taxon>
    </lineage>
</organism>
<dbReference type="InterPro" id="IPR036397">
    <property type="entry name" value="RNaseH_sf"/>
</dbReference>
<dbReference type="GO" id="GO:0005634">
    <property type="term" value="C:nucleus"/>
    <property type="evidence" value="ECO:0007669"/>
    <property type="project" value="TreeGrafter"/>
</dbReference>
<dbReference type="PANTHER" id="PTHR28083">
    <property type="entry name" value="GOOD FOR FULL DBP5 ACTIVITY PROTEIN 2"/>
    <property type="match status" value="1"/>
</dbReference>
<dbReference type="SUPFAM" id="SSF53098">
    <property type="entry name" value="Ribonuclease H-like"/>
    <property type="match status" value="1"/>
</dbReference>
<protein>
    <recommendedName>
        <fullName evidence="1">Gfd2/YDR514C-like C-terminal domain-containing protein</fullName>
    </recommendedName>
</protein>
<dbReference type="EMBL" id="KV875093">
    <property type="protein sequence ID" value="OIW35230.1"/>
    <property type="molecule type" value="Genomic_DNA"/>
</dbReference>